<name>A0A543A1G4_9ACTN</name>
<sequence length="265" mass="28475">MTTTIDNPVMRPVTTIPVPLTTHLTPDGQLISSVPVGASYTEGSPLDWSGPLVPGAVVLDEQVAPRASWSGVVRAGQVLTIVDVGGNQSGDCLLYNAGDTDERYSAPDTLAWQNNAYIRTGTVLRSNLGRPLMTVVGNEIDRQDTIGGACSRESNTLRYGHHVMYHHGCRENFLTEGAEHGLGMRDVVSNINWFMNVPIEEDGALGIVDGMSAPGKRVALRAETDTLVLISNCPQMNNPCNAFNPTPLRMVVTEPADDVDYEGDA</sequence>
<proteinExistence type="predicted"/>
<accession>A0A543A1G4</accession>
<dbReference type="PANTHER" id="PTHR31527">
    <property type="entry name" value="RE64534P"/>
    <property type="match status" value="1"/>
</dbReference>
<evidence type="ECO:0000313" key="3">
    <source>
        <dbReference type="Proteomes" id="UP000320209"/>
    </source>
</evidence>
<protein>
    <recommendedName>
        <fullName evidence="1">DUF1989 domain-containing protein</fullName>
    </recommendedName>
</protein>
<dbReference type="Proteomes" id="UP000320209">
    <property type="component" value="Unassembled WGS sequence"/>
</dbReference>
<evidence type="ECO:0000313" key="2">
    <source>
        <dbReference type="EMBL" id="TQL66437.1"/>
    </source>
</evidence>
<comment type="caution">
    <text evidence="2">The sequence shown here is derived from an EMBL/GenBank/DDBJ whole genome shotgun (WGS) entry which is preliminary data.</text>
</comment>
<organism evidence="2 3">
    <name type="scientific">Nocardioides albertanoniae</name>
    <dbReference type="NCBI Taxonomy" id="1175486"/>
    <lineage>
        <taxon>Bacteria</taxon>
        <taxon>Bacillati</taxon>
        <taxon>Actinomycetota</taxon>
        <taxon>Actinomycetes</taxon>
        <taxon>Propionibacteriales</taxon>
        <taxon>Nocardioidaceae</taxon>
        <taxon>Nocardioides</taxon>
    </lineage>
</organism>
<feature type="domain" description="DUF1989" evidence="1">
    <location>
        <begin position="62"/>
        <end position="227"/>
    </location>
</feature>
<keyword evidence="3" id="KW-1185">Reference proteome</keyword>
<gene>
    <name evidence="2" type="ORF">FB381_0296</name>
</gene>
<dbReference type="AlphaFoldDB" id="A0A543A1G4"/>
<dbReference type="PANTHER" id="PTHR31527:SF0">
    <property type="entry name" value="RE64534P"/>
    <property type="match status" value="1"/>
</dbReference>
<dbReference type="EMBL" id="VFOV01000001">
    <property type="protein sequence ID" value="TQL66437.1"/>
    <property type="molecule type" value="Genomic_DNA"/>
</dbReference>
<dbReference type="Pfam" id="PF09347">
    <property type="entry name" value="DUF1989"/>
    <property type="match status" value="1"/>
</dbReference>
<reference evidence="2 3" key="1">
    <citation type="submission" date="2019-06" db="EMBL/GenBank/DDBJ databases">
        <title>Sequencing the genomes of 1000 actinobacteria strains.</title>
        <authorList>
            <person name="Klenk H.-P."/>
        </authorList>
    </citation>
    <scope>NUCLEOTIDE SEQUENCE [LARGE SCALE GENOMIC DNA]</scope>
    <source>
        <strain evidence="2 3">DSM 25218</strain>
    </source>
</reference>
<dbReference type="NCBIfam" id="TIGR03424">
    <property type="entry name" value="urea_degr_1"/>
    <property type="match status" value="1"/>
</dbReference>
<dbReference type="InterPro" id="IPR017791">
    <property type="entry name" value="UAAP2"/>
</dbReference>
<evidence type="ECO:0000259" key="1">
    <source>
        <dbReference type="Pfam" id="PF09347"/>
    </source>
</evidence>
<dbReference type="InterPro" id="IPR018959">
    <property type="entry name" value="DUF1989"/>
</dbReference>